<dbReference type="EMBL" id="FOEI01000001">
    <property type="protein sequence ID" value="SEP55604.1"/>
    <property type="molecule type" value="Genomic_DNA"/>
</dbReference>
<keyword evidence="3" id="KW-1185">Reference proteome</keyword>
<dbReference type="AlphaFoldDB" id="A0A1H8YTQ8"/>
<evidence type="ECO:0000313" key="2">
    <source>
        <dbReference type="EMBL" id="SEP55604.1"/>
    </source>
</evidence>
<gene>
    <name evidence="2" type="ORF">SAMN05444005_101218</name>
</gene>
<protein>
    <submittedName>
        <fullName evidence="2">Uncharacterized protein</fullName>
    </submittedName>
</protein>
<keyword evidence="1" id="KW-0472">Membrane</keyword>
<dbReference type="Proteomes" id="UP000198648">
    <property type="component" value="Unassembled WGS sequence"/>
</dbReference>
<name>A0A1H8YTQ8_9FLAO</name>
<evidence type="ECO:0000256" key="1">
    <source>
        <dbReference type="SAM" id="Phobius"/>
    </source>
</evidence>
<reference evidence="2 3" key="1">
    <citation type="submission" date="2016-10" db="EMBL/GenBank/DDBJ databases">
        <authorList>
            <person name="de Groot N.N."/>
        </authorList>
    </citation>
    <scope>NUCLEOTIDE SEQUENCE [LARGE SCALE GENOMIC DNA]</scope>
    <source>
        <strain evidence="2 3">DSM 27078</strain>
    </source>
</reference>
<feature type="transmembrane region" description="Helical" evidence="1">
    <location>
        <begin position="6"/>
        <end position="22"/>
    </location>
</feature>
<accession>A0A1H8YTQ8</accession>
<dbReference type="STRING" id="1299341.SAMN05444005_101218"/>
<organism evidence="2 3">
    <name type="scientific">Flavobacterium urocaniciphilum</name>
    <dbReference type="NCBI Taxonomy" id="1299341"/>
    <lineage>
        <taxon>Bacteria</taxon>
        <taxon>Pseudomonadati</taxon>
        <taxon>Bacteroidota</taxon>
        <taxon>Flavobacteriia</taxon>
        <taxon>Flavobacteriales</taxon>
        <taxon>Flavobacteriaceae</taxon>
        <taxon>Flavobacterium</taxon>
    </lineage>
</organism>
<proteinExistence type="predicted"/>
<keyword evidence="1" id="KW-1133">Transmembrane helix</keyword>
<evidence type="ECO:0000313" key="3">
    <source>
        <dbReference type="Proteomes" id="UP000198648"/>
    </source>
</evidence>
<keyword evidence="1" id="KW-0812">Transmembrane</keyword>
<sequence>MKDFINYFILALNPIAWIYYPCQTKIKKNPKLLIGIWDFLYFEIT</sequence>